<sequence>MLAQRVGLLLTVLIFLVACQPQMQPMVKEEEPLPTLHLEREHFEKRLASHTEATLLALTCEDHVDVASYRIADDASLSVHLQKGTPTIKHITLFTNGSDRSLHHVALAVDPELTLVAAASILQQAALASTQHNGITYQLHRSEEGLTLTVN</sequence>
<evidence type="ECO:0000313" key="2">
    <source>
        <dbReference type="Proteomes" id="UP000700212"/>
    </source>
</evidence>
<proteinExistence type="predicted"/>
<evidence type="ECO:0008006" key="3">
    <source>
        <dbReference type="Google" id="ProtNLM"/>
    </source>
</evidence>
<dbReference type="AlphaFoldDB" id="A0A921NC04"/>
<reference evidence="1" key="2">
    <citation type="submission" date="2021-09" db="EMBL/GenBank/DDBJ databases">
        <authorList>
            <person name="Gilroy R."/>
        </authorList>
    </citation>
    <scope>NUCLEOTIDE SEQUENCE</scope>
    <source>
        <strain evidence="1">CHK160-4876</strain>
    </source>
</reference>
<evidence type="ECO:0000313" key="1">
    <source>
        <dbReference type="EMBL" id="HJH11681.1"/>
    </source>
</evidence>
<organism evidence="1 2">
    <name type="scientific">Metalysinibacillus jejuensis</name>
    <dbReference type="NCBI Taxonomy" id="914327"/>
    <lineage>
        <taxon>Bacteria</taxon>
        <taxon>Bacillati</taxon>
        <taxon>Bacillota</taxon>
        <taxon>Bacilli</taxon>
        <taxon>Bacillales</taxon>
        <taxon>Caryophanaceae</taxon>
        <taxon>Metalysinibacillus</taxon>
    </lineage>
</organism>
<dbReference type="Proteomes" id="UP000700212">
    <property type="component" value="Unassembled WGS sequence"/>
</dbReference>
<gene>
    <name evidence="1" type="ORF">K8V30_08390</name>
</gene>
<protein>
    <recommendedName>
        <fullName evidence="3">Lipoprotein</fullName>
    </recommendedName>
</protein>
<reference evidence="1" key="1">
    <citation type="journal article" date="2021" name="PeerJ">
        <title>Extensive microbial diversity within the chicken gut microbiome revealed by metagenomics and culture.</title>
        <authorList>
            <person name="Gilroy R."/>
            <person name="Ravi A."/>
            <person name="Getino M."/>
            <person name="Pursley I."/>
            <person name="Horton D.L."/>
            <person name="Alikhan N.F."/>
            <person name="Baker D."/>
            <person name="Gharbi K."/>
            <person name="Hall N."/>
            <person name="Watson M."/>
            <person name="Adriaenssens E.M."/>
            <person name="Foster-Nyarko E."/>
            <person name="Jarju S."/>
            <person name="Secka A."/>
            <person name="Antonio M."/>
            <person name="Oren A."/>
            <person name="Chaudhuri R.R."/>
            <person name="La Ragione R."/>
            <person name="Hildebrand F."/>
            <person name="Pallen M.J."/>
        </authorList>
    </citation>
    <scope>NUCLEOTIDE SEQUENCE</scope>
    <source>
        <strain evidence="1">CHK160-4876</strain>
    </source>
</reference>
<dbReference type="EMBL" id="DYTV01000109">
    <property type="protein sequence ID" value="HJH11681.1"/>
    <property type="molecule type" value="Genomic_DNA"/>
</dbReference>
<dbReference type="PROSITE" id="PS51257">
    <property type="entry name" value="PROKAR_LIPOPROTEIN"/>
    <property type="match status" value="1"/>
</dbReference>
<accession>A0A921NC04</accession>
<name>A0A921NC04_9BACL</name>
<comment type="caution">
    <text evidence="1">The sequence shown here is derived from an EMBL/GenBank/DDBJ whole genome shotgun (WGS) entry which is preliminary data.</text>
</comment>